<dbReference type="EMBL" id="JADGJW010000291">
    <property type="protein sequence ID" value="KAJ3220559.1"/>
    <property type="molecule type" value="Genomic_DNA"/>
</dbReference>
<name>A0AAD5U109_9FUNG</name>
<dbReference type="AlphaFoldDB" id="A0AAD5U109"/>
<protein>
    <recommendedName>
        <fullName evidence="3">F-box domain-containing protein</fullName>
    </recommendedName>
</protein>
<dbReference type="SUPFAM" id="SSF52047">
    <property type="entry name" value="RNI-like"/>
    <property type="match status" value="1"/>
</dbReference>
<dbReference type="Gene3D" id="3.80.10.10">
    <property type="entry name" value="Ribonuclease Inhibitor"/>
    <property type="match status" value="1"/>
</dbReference>
<evidence type="ECO:0000313" key="1">
    <source>
        <dbReference type="EMBL" id="KAJ3220559.1"/>
    </source>
</evidence>
<accession>A0AAD5U109</accession>
<comment type="caution">
    <text evidence="1">The sequence shown here is derived from an EMBL/GenBank/DDBJ whole genome shotgun (WGS) entry which is preliminary data.</text>
</comment>
<dbReference type="InterPro" id="IPR032675">
    <property type="entry name" value="LRR_dom_sf"/>
</dbReference>
<reference evidence="1" key="1">
    <citation type="submission" date="2020-05" db="EMBL/GenBank/DDBJ databases">
        <title>Phylogenomic resolution of chytrid fungi.</title>
        <authorList>
            <person name="Stajich J.E."/>
            <person name="Amses K."/>
            <person name="Simmons R."/>
            <person name="Seto K."/>
            <person name="Myers J."/>
            <person name="Bonds A."/>
            <person name="Quandt C.A."/>
            <person name="Barry K."/>
            <person name="Liu P."/>
            <person name="Grigoriev I."/>
            <person name="Longcore J.E."/>
            <person name="James T.Y."/>
        </authorList>
    </citation>
    <scope>NUCLEOTIDE SEQUENCE</scope>
    <source>
        <strain evidence="1">JEL0476</strain>
    </source>
</reference>
<keyword evidence="2" id="KW-1185">Reference proteome</keyword>
<proteinExistence type="predicted"/>
<evidence type="ECO:0000313" key="2">
    <source>
        <dbReference type="Proteomes" id="UP001211065"/>
    </source>
</evidence>
<organism evidence="1 2">
    <name type="scientific">Clydaea vesicula</name>
    <dbReference type="NCBI Taxonomy" id="447962"/>
    <lineage>
        <taxon>Eukaryota</taxon>
        <taxon>Fungi</taxon>
        <taxon>Fungi incertae sedis</taxon>
        <taxon>Chytridiomycota</taxon>
        <taxon>Chytridiomycota incertae sedis</taxon>
        <taxon>Chytridiomycetes</taxon>
        <taxon>Lobulomycetales</taxon>
        <taxon>Lobulomycetaceae</taxon>
        <taxon>Clydaea</taxon>
    </lineage>
</organism>
<sequence>MNLFFKKLVVPNEIIYQILLVLEEEKKVLTNLRLANKSFFYTISTHFLFNKFKPKCIQSLQNFTKTLAEFKHLSTLVKEVSFSELTPRWTEVTNSHVIELAKVLPELISLDLEMCERINDSAVQYIIENCKMLEELTLNDCIGIN</sequence>
<gene>
    <name evidence="1" type="ORF">HK099_004206</name>
</gene>
<dbReference type="Proteomes" id="UP001211065">
    <property type="component" value="Unassembled WGS sequence"/>
</dbReference>
<evidence type="ECO:0008006" key="3">
    <source>
        <dbReference type="Google" id="ProtNLM"/>
    </source>
</evidence>